<keyword evidence="4 13" id="KW-0813">Transport</keyword>
<evidence type="ECO:0000256" key="7">
    <source>
        <dbReference type="ARBA" id="ARBA00022792"/>
    </source>
</evidence>
<evidence type="ECO:0000256" key="1">
    <source>
        <dbReference type="ARBA" id="ARBA00004434"/>
    </source>
</evidence>
<comment type="subcellular location">
    <subcellularLocation>
        <location evidence="1 13">Mitochondrion inner membrane</location>
        <topology evidence="1 13">Single-pass membrane protein</topology>
    </subcellularLocation>
</comment>
<evidence type="ECO:0000313" key="14">
    <source>
        <dbReference type="EMBL" id="EZA48395.1"/>
    </source>
</evidence>
<evidence type="ECO:0000256" key="9">
    <source>
        <dbReference type="ARBA" id="ARBA00022989"/>
    </source>
</evidence>
<dbReference type="Proteomes" id="UP000279307">
    <property type="component" value="Chromosome 4"/>
</dbReference>
<keyword evidence="6" id="KW-0812">Transmembrane</keyword>
<comment type="similarity">
    <text evidence="2 13">Belongs to the UQCRQ/QCR8 family.</text>
</comment>
<evidence type="ECO:0000256" key="4">
    <source>
        <dbReference type="ARBA" id="ARBA00022448"/>
    </source>
</evidence>
<keyword evidence="10 13" id="KW-0496">Mitochondrion</keyword>
<sequence>MGKEFGNLAKINGIAYFRLSPYEQKAFKGMITESIPNLIRRFQGSVFRVAPFFMFSYLLINWSKEQNEAISRKNPKDYENDV</sequence>
<dbReference type="EMBL" id="QOIP01000004">
    <property type="protein sequence ID" value="RLU23917.1"/>
    <property type="molecule type" value="Genomic_DNA"/>
</dbReference>
<organism evidence="14 16">
    <name type="scientific">Ooceraea biroi</name>
    <name type="common">Clonal raider ant</name>
    <name type="synonym">Cerapachys biroi</name>
    <dbReference type="NCBI Taxonomy" id="2015173"/>
    <lineage>
        <taxon>Eukaryota</taxon>
        <taxon>Metazoa</taxon>
        <taxon>Ecdysozoa</taxon>
        <taxon>Arthropoda</taxon>
        <taxon>Hexapoda</taxon>
        <taxon>Insecta</taxon>
        <taxon>Pterygota</taxon>
        <taxon>Neoptera</taxon>
        <taxon>Endopterygota</taxon>
        <taxon>Hymenoptera</taxon>
        <taxon>Apocrita</taxon>
        <taxon>Aculeata</taxon>
        <taxon>Formicoidea</taxon>
        <taxon>Formicidae</taxon>
        <taxon>Dorylinae</taxon>
        <taxon>Ooceraea</taxon>
    </lineage>
</organism>
<evidence type="ECO:0000256" key="8">
    <source>
        <dbReference type="ARBA" id="ARBA00022982"/>
    </source>
</evidence>
<proteinExistence type="inferred from homology"/>
<dbReference type="GO" id="GO:0006122">
    <property type="term" value="P:mitochondrial electron transport, ubiquinol to cytochrome c"/>
    <property type="evidence" value="ECO:0007669"/>
    <property type="project" value="UniProtKB-UniRule"/>
</dbReference>
<evidence type="ECO:0000256" key="12">
    <source>
        <dbReference type="ARBA" id="ARBA00047105"/>
    </source>
</evidence>
<evidence type="ECO:0000256" key="5">
    <source>
        <dbReference type="ARBA" id="ARBA00022660"/>
    </source>
</evidence>
<evidence type="ECO:0000313" key="15">
    <source>
        <dbReference type="EMBL" id="RLU23917.1"/>
    </source>
</evidence>
<dbReference type="OMA" id="GVPNMFR"/>
<evidence type="ECO:0000313" key="16">
    <source>
        <dbReference type="Proteomes" id="UP000053097"/>
    </source>
</evidence>
<dbReference type="SUPFAM" id="SSF81508">
    <property type="entry name" value="Ubiquinone-binding protein QP-C of cytochrome bc1 complex (Ubiquinol-cytochrome c reductase)"/>
    <property type="match status" value="1"/>
</dbReference>
<accession>A0A026VXJ6</accession>
<dbReference type="AlphaFoldDB" id="A0A026VXJ6"/>
<gene>
    <name evidence="15" type="ORF">DMN91_004125</name>
    <name evidence="14" type="ORF">X777_13702</name>
</gene>
<reference evidence="15" key="3">
    <citation type="submission" date="2018-07" db="EMBL/GenBank/DDBJ databases">
        <authorList>
            <person name="Mckenzie S.K."/>
            <person name="Kronauer D.J.C."/>
        </authorList>
    </citation>
    <scope>NUCLEOTIDE SEQUENCE</scope>
    <source>
        <strain evidence="15">Clonal line C1</strain>
    </source>
</reference>
<comment type="function">
    <text evidence="13">Component of the ubiquinol-cytochrome c oxidoreductase, a multisubunit transmembrane complex that is part of the mitochondrial electron transport chain which drives oxidative phosphorylation. The complex plays an important role in the uptake of multiple carbon sources present in different host niches.</text>
</comment>
<dbReference type="InterPro" id="IPR036642">
    <property type="entry name" value="Cyt_bc1_su8_sf"/>
</dbReference>
<dbReference type="STRING" id="2015173.A0A026VXJ6"/>
<dbReference type="EMBL" id="KK107638">
    <property type="protein sequence ID" value="EZA48395.1"/>
    <property type="molecule type" value="Genomic_DNA"/>
</dbReference>
<evidence type="ECO:0000256" key="11">
    <source>
        <dbReference type="ARBA" id="ARBA00023136"/>
    </source>
</evidence>
<dbReference type="GO" id="GO:0045275">
    <property type="term" value="C:respiratory chain complex III"/>
    <property type="evidence" value="ECO:0007669"/>
    <property type="project" value="UniProtKB-UniRule"/>
</dbReference>
<dbReference type="FunFam" id="1.20.5.210:FF:000001">
    <property type="entry name" value="Cytochrome b-c1 complex subunit 8"/>
    <property type="match status" value="1"/>
</dbReference>
<evidence type="ECO:0000256" key="13">
    <source>
        <dbReference type="RuleBase" id="RU368118"/>
    </source>
</evidence>
<dbReference type="InterPro" id="IPR004205">
    <property type="entry name" value="Cyt_bc1_su8"/>
</dbReference>
<keyword evidence="7 13" id="KW-0999">Mitochondrion inner membrane</keyword>
<evidence type="ECO:0000256" key="3">
    <source>
        <dbReference type="ARBA" id="ARBA00016324"/>
    </source>
</evidence>
<comment type="subunit">
    <text evidence="12 13">Component of the ubiquinol-cytochrome c oxidoreductase (cytochrome b-c1 complex, complex III, CIII), a multisubunit enzyme composed of 11 subunits. The complex is composed of 3 respiratory subunits cytochrome b, cytochrome c1 and Rieske protein UQCRFS1, 2 core protein subunits UQCRC1/QCR1 and UQCRC2/QCR2, and 6 low-molecular weight protein subunits UQCRH/QCR6, UQCRB/QCR7, UQCRQ/QCR8, UQCR10/QCR9, UQCR11/QCR10 and subunit 9, the cleavage product of Rieske protein UQCRFS1. The complex exists as an obligatory dimer and forms supercomplexes (SCs) in the inner mitochondrial membrane with NADH-ubiquinone oxidoreductase (complex I, CI) and cytochrome c oxidase (complex IV, CIV), resulting in different assemblies (supercomplex SCI(1)III(2)IV(1) and megacomplex MCI(2)III(2)IV(2)). Interacts with UQCC6.</text>
</comment>
<dbReference type="Pfam" id="PF02939">
    <property type="entry name" value="UcrQ"/>
    <property type="match status" value="1"/>
</dbReference>
<keyword evidence="16" id="KW-1185">Reference proteome</keyword>
<protein>
    <recommendedName>
        <fullName evidence="3 13">Cytochrome b-c1 complex subunit 8</fullName>
    </recommendedName>
    <alternativeName>
        <fullName evidence="13">Complex III subunit 8</fullName>
    </alternativeName>
</protein>
<dbReference type="GO" id="GO:0005743">
    <property type="term" value="C:mitochondrial inner membrane"/>
    <property type="evidence" value="ECO:0007669"/>
    <property type="project" value="UniProtKB-SubCell"/>
</dbReference>
<reference evidence="15" key="2">
    <citation type="journal article" date="2018" name="Genome Res.">
        <title>The genomic architecture and molecular evolution of ant odorant receptors.</title>
        <authorList>
            <person name="McKenzie S.K."/>
            <person name="Kronauer D.J.C."/>
        </authorList>
    </citation>
    <scope>NUCLEOTIDE SEQUENCE [LARGE SCALE GENOMIC DNA]</scope>
    <source>
        <strain evidence="15">Clonal line C1</strain>
    </source>
</reference>
<evidence type="ECO:0000256" key="6">
    <source>
        <dbReference type="ARBA" id="ARBA00022692"/>
    </source>
</evidence>
<keyword evidence="5 13" id="KW-0679">Respiratory chain</keyword>
<reference evidence="14 16" key="1">
    <citation type="journal article" date="2014" name="Curr. Biol.">
        <title>The genome of the clonal raider ant Cerapachys biroi.</title>
        <authorList>
            <person name="Oxley P.R."/>
            <person name="Ji L."/>
            <person name="Fetter-Pruneda I."/>
            <person name="McKenzie S.K."/>
            <person name="Li C."/>
            <person name="Hu H."/>
            <person name="Zhang G."/>
            <person name="Kronauer D.J."/>
        </authorList>
    </citation>
    <scope>NUCLEOTIDE SEQUENCE [LARGE SCALE GENOMIC DNA]</scope>
</reference>
<name>A0A026VXJ6_OOCBI</name>
<dbReference type="Gene3D" id="1.20.5.210">
    <property type="entry name" value="Cytochrome b-c1 complex subunit 8"/>
    <property type="match status" value="1"/>
</dbReference>
<dbReference type="OrthoDB" id="6683853at2759"/>
<dbReference type="PANTHER" id="PTHR12119">
    <property type="entry name" value="UBIQUINOL-CYTOCHROME C REDUCTASE COMPLEX UBIQUINONE-BINDING PROTEIN QP-C"/>
    <property type="match status" value="1"/>
</dbReference>
<keyword evidence="9" id="KW-1133">Transmembrane helix</keyword>
<dbReference type="PANTHER" id="PTHR12119:SF2">
    <property type="entry name" value="CYTOCHROME B-C1 COMPLEX SUBUNIT 8"/>
    <property type="match status" value="1"/>
</dbReference>
<keyword evidence="8 13" id="KW-0249">Electron transport</keyword>
<evidence type="ECO:0000256" key="2">
    <source>
        <dbReference type="ARBA" id="ARBA00007668"/>
    </source>
</evidence>
<keyword evidence="11" id="KW-0472">Membrane</keyword>
<evidence type="ECO:0000256" key="10">
    <source>
        <dbReference type="ARBA" id="ARBA00023128"/>
    </source>
</evidence>
<dbReference type="Proteomes" id="UP000053097">
    <property type="component" value="Unassembled WGS sequence"/>
</dbReference>